<accession>A0ABW0FU99</accession>
<evidence type="ECO:0000256" key="1">
    <source>
        <dbReference type="SAM" id="MobiDB-lite"/>
    </source>
</evidence>
<name>A0ABW0FU99_9CAUL</name>
<feature type="compositionally biased region" description="Basic and acidic residues" evidence="1">
    <location>
        <begin position="1"/>
        <end position="11"/>
    </location>
</feature>
<dbReference type="RefSeq" id="WP_374036142.1">
    <property type="nucleotide sequence ID" value="NZ_CP169082.1"/>
</dbReference>
<organism evidence="2 3">
    <name type="scientific">Brevundimonas staleyi</name>
    <dbReference type="NCBI Taxonomy" id="74326"/>
    <lineage>
        <taxon>Bacteria</taxon>
        <taxon>Pseudomonadati</taxon>
        <taxon>Pseudomonadota</taxon>
        <taxon>Alphaproteobacteria</taxon>
        <taxon>Caulobacterales</taxon>
        <taxon>Caulobacteraceae</taxon>
        <taxon>Brevundimonas</taxon>
    </lineage>
</organism>
<sequence>MDDPKQSEGRRRNGAAPGGKPEPGQDDADVERVGRAARRSAGPDGPEASEIGDTFKKETRP</sequence>
<evidence type="ECO:0000313" key="2">
    <source>
        <dbReference type="EMBL" id="MFC5344518.1"/>
    </source>
</evidence>
<evidence type="ECO:0000313" key="3">
    <source>
        <dbReference type="Proteomes" id="UP001596152"/>
    </source>
</evidence>
<feature type="region of interest" description="Disordered" evidence="1">
    <location>
        <begin position="1"/>
        <end position="61"/>
    </location>
</feature>
<gene>
    <name evidence="2" type="ORF">ACFPIE_11380</name>
</gene>
<protein>
    <submittedName>
        <fullName evidence="2">Uncharacterized protein</fullName>
    </submittedName>
</protein>
<comment type="caution">
    <text evidence="2">The sequence shown here is derived from an EMBL/GenBank/DDBJ whole genome shotgun (WGS) entry which is preliminary data.</text>
</comment>
<dbReference type="Proteomes" id="UP001596152">
    <property type="component" value="Unassembled WGS sequence"/>
</dbReference>
<keyword evidence="3" id="KW-1185">Reference proteome</keyword>
<dbReference type="EMBL" id="JBHSLF010000021">
    <property type="protein sequence ID" value="MFC5344518.1"/>
    <property type="molecule type" value="Genomic_DNA"/>
</dbReference>
<reference evidence="3" key="1">
    <citation type="journal article" date="2019" name="Int. J. Syst. Evol. Microbiol.">
        <title>The Global Catalogue of Microorganisms (GCM) 10K type strain sequencing project: providing services to taxonomists for standard genome sequencing and annotation.</title>
        <authorList>
            <consortium name="The Broad Institute Genomics Platform"/>
            <consortium name="The Broad Institute Genome Sequencing Center for Infectious Disease"/>
            <person name="Wu L."/>
            <person name="Ma J."/>
        </authorList>
    </citation>
    <scope>NUCLEOTIDE SEQUENCE [LARGE SCALE GENOMIC DNA]</scope>
    <source>
        <strain evidence="3">JCM 12125</strain>
    </source>
</reference>
<proteinExistence type="predicted"/>